<evidence type="ECO:0000256" key="5">
    <source>
        <dbReference type="PIRSR" id="PIRSR600888-1"/>
    </source>
</evidence>
<dbReference type="GO" id="GO:0008830">
    <property type="term" value="F:dTDP-4-dehydrorhamnose 3,5-epimerase activity"/>
    <property type="evidence" value="ECO:0007669"/>
    <property type="project" value="UniProtKB-UniRule"/>
</dbReference>
<evidence type="ECO:0000256" key="7">
    <source>
        <dbReference type="RuleBase" id="RU364069"/>
    </source>
</evidence>
<dbReference type="RefSeq" id="WP_093204536.1">
    <property type="nucleotide sequence ID" value="NZ_FNGS01000006.1"/>
</dbReference>
<evidence type="ECO:0000256" key="2">
    <source>
        <dbReference type="ARBA" id="ARBA00001997"/>
    </source>
</evidence>
<evidence type="ECO:0000313" key="9">
    <source>
        <dbReference type="Proteomes" id="UP000198901"/>
    </source>
</evidence>
<dbReference type="GO" id="GO:0000271">
    <property type="term" value="P:polysaccharide biosynthetic process"/>
    <property type="evidence" value="ECO:0007669"/>
    <property type="project" value="TreeGrafter"/>
</dbReference>
<dbReference type="STRING" id="563176.SAMN04488090_3272"/>
<evidence type="ECO:0000313" key="8">
    <source>
        <dbReference type="EMBL" id="SDM38152.1"/>
    </source>
</evidence>
<dbReference type="OrthoDB" id="9800680at2"/>
<keyword evidence="7" id="KW-0413">Isomerase</keyword>
<accession>A0A1G9SRV7</accession>
<dbReference type="InterPro" id="IPR011051">
    <property type="entry name" value="RmlC_Cupin_sf"/>
</dbReference>
<comment type="similarity">
    <text evidence="7">Belongs to the dTDP-4-dehydrorhamnose 3,5-epimerase family.</text>
</comment>
<dbReference type="InterPro" id="IPR014710">
    <property type="entry name" value="RmlC-like_jellyroll"/>
</dbReference>
<comment type="subunit">
    <text evidence="7">Homodimer.</text>
</comment>
<organism evidence="8 9">
    <name type="scientific">Siphonobacter aquaeclarae</name>
    <dbReference type="NCBI Taxonomy" id="563176"/>
    <lineage>
        <taxon>Bacteria</taxon>
        <taxon>Pseudomonadati</taxon>
        <taxon>Bacteroidota</taxon>
        <taxon>Cytophagia</taxon>
        <taxon>Cytophagales</taxon>
        <taxon>Cytophagaceae</taxon>
        <taxon>Siphonobacter</taxon>
    </lineage>
</organism>
<dbReference type="EC" id="5.1.3.13" evidence="3 7"/>
<dbReference type="PANTHER" id="PTHR21047:SF2">
    <property type="entry name" value="THYMIDINE DIPHOSPHO-4-KETO-RHAMNOSE 3,5-EPIMERASE"/>
    <property type="match status" value="1"/>
</dbReference>
<evidence type="ECO:0000256" key="3">
    <source>
        <dbReference type="ARBA" id="ARBA00012098"/>
    </source>
</evidence>
<comment type="function">
    <text evidence="2 7">Catalyzes the epimerization of the C3' and C5'positions of dTDP-6-deoxy-D-xylo-4-hexulose, forming dTDP-6-deoxy-L-lyxo-4-hexulose.</text>
</comment>
<evidence type="ECO:0000256" key="1">
    <source>
        <dbReference type="ARBA" id="ARBA00001298"/>
    </source>
</evidence>
<dbReference type="SUPFAM" id="SSF51182">
    <property type="entry name" value="RmlC-like cupins"/>
    <property type="match status" value="1"/>
</dbReference>
<dbReference type="GO" id="GO:0019305">
    <property type="term" value="P:dTDP-rhamnose biosynthetic process"/>
    <property type="evidence" value="ECO:0007669"/>
    <property type="project" value="UniProtKB-UniRule"/>
</dbReference>
<comment type="pathway">
    <text evidence="7">Carbohydrate biosynthesis; dTDP-L-rhamnose biosynthesis.</text>
</comment>
<keyword evidence="9" id="KW-1185">Reference proteome</keyword>
<dbReference type="GO" id="GO:0005829">
    <property type="term" value="C:cytosol"/>
    <property type="evidence" value="ECO:0007669"/>
    <property type="project" value="TreeGrafter"/>
</dbReference>
<dbReference type="Gene3D" id="2.60.120.10">
    <property type="entry name" value="Jelly Rolls"/>
    <property type="match status" value="1"/>
</dbReference>
<dbReference type="EMBL" id="FNGS01000006">
    <property type="protein sequence ID" value="SDM38152.1"/>
    <property type="molecule type" value="Genomic_DNA"/>
</dbReference>
<dbReference type="InterPro" id="IPR000888">
    <property type="entry name" value="RmlC-like"/>
</dbReference>
<dbReference type="PANTHER" id="PTHR21047">
    <property type="entry name" value="DTDP-6-DEOXY-D-GLUCOSE-3,5 EPIMERASE"/>
    <property type="match status" value="1"/>
</dbReference>
<sequence length="192" mass="21593">MEFRPGQLAGLIELFPRIFEDERGFFWESYNEKTFAEANLPTACQFVQDNHSWSKKGVLRGLHCQHQPHAQGKLVRCTQGSVLDVVVDIRPDSPTFGQHEKFLLTASRGNMLWVPGGFAHGFVALEEATFMYKCTNLYNKAAESGLLWNDPALGIDWGLSEYGIEAPTVSAKDQILPNWEEFKSLLGTLQNS</sequence>
<dbReference type="CDD" id="cd00438">
    <property type="entry name" value="cupin_RmlC"/>
    <property type="match status" value="1"/>
</dbReference>
<gene>
    <name evidence="8" type="ORF">SAMN04488090_3272</name>
</gene>
<dbReference type="Pfam" id="PF00908">
    <property type="entry name" value="dTDP_sugar_isom"/>
    <property type="match status" value="1"/>
</dbReference>
<dbReference type="AlphaFoldDB" id="A0A1G9SRV7"/>
<dbReference type="Proteomes" id="UP000198901">
    <property type="component" value="Unassembled WGS sequence"/>
</dbReference>
<protein>
    <recommendedName>
        <fullName evidence="4 7">dTDP-4-dehydrorhamnose 3,5-epimerase</fullName>
        <ecNumber evidence="3 7">5.1.3.13</ecNumber>
    </recommendedName>
    <alternativeName>
        <fullName evidence="7">Thymidine diphospho-4-keto-rhamnose 3,5-epimerase</fullName>
    </alternativeName>
</protein>
<feature type="site" description="Participates in a stacking interaction with the thymidine ring of dTDP-4-oxo-6-deoxyglucose" evidence="6">
    <location>
        <position position="138"/>
    </location>
</feature>
<evidence type="ECO:0000256" key="4">
    <source>
        <dbReference type="ARBA" id="ARBA00019595"/>
    </source>
</evidence>
<name>A0A1G9SRV7_9BACT</name>
<dbReference type="UniPathway" id="UPA00124"/>
<feature type="active site" description="Proton acceptor" evidence="5">
    <location>
        <position position="63"/>
    </location>
</feature>
<comment type="catalytic activity">
    <reaction evidence="1 7">
        <text>dTDP-4-dehydro-6-deoxy-alpha-D-glucose = dTDP-4-dehydro-beta-L-rhamnose</text>
        <dbReference type="Rhea" id="RHEA:16969"/>
        <dbReference type="ChEBI" id="CHEBI:57649"/>
        <dbReference type="ChEBI" id="CHEBI:62830"/>
        <dbReference type="EC" id="5.1.3.13"/>
    </reaction>
</comment>
<evidence type="ECO:0000256" key="6">
    <source>
        <dbReference type="PIRSR" id="PIRSR600888-3"/>
    </source>
</evidence>
<proteinExistence type="inferred from homology"/>
<reference evidence="8 9" key="1">
    <citation type="submission" date="2016-10" db="EMBL/GenBank/DDBJ databases">
        <authorList>
            <person name="de Groot N.N."/>
        </authorList>
    </citation>
    <scope>NUCLEOTIDE SEQUENCE [LARGE SCALE GENOMIC DNA]</scope>
    <source>
        <strain evidence="8 9">DSM 21668</strain>
    </source>
</reference>
<dbReference type="NCBIfam" id="TIGR01221">
    <property type="entry name" value="rmlC"/>
    <property type="match status" value="1"/>
</dbReference>
<feature type="active site" description="Proton donor" evidence="5">
    <location>
        <position position="132"/>
    </location>
</feature>